<dbReference type="InterPro" id="IPR050188">
    <property type="entry name" value="RluA_PseudoU_synthase"/>
</dbReference>
<dbReference type="AlphaFoldDB" id="A0A412PIU6"/>
<dbReference type="InterPro" id="IPR020103">
    <property type="entry name" value="PsdUridine_synth_cat_dom_sf"/>
</dbReference>
<dbReference type="PANTHER" id="PTHR21600:SF87">
    <property type="entry name" value="RNA PSEUDOURIDYLATE SYNTHASE DOMAIN-CONTAINING PROTEIN 1"/>
    <property type="match status" value="1"/>
</dbReference>
<evidence type="ECO:0000313" key="6">
    <source>
        <dbReference type="EMBL" id="RGT58084.1"/>
    </source>
</evidence>
<protein>
    <recommendedName>
        <fullName evidence="3">RNA pseudouridylate synthase</fullName>
    </recommendedName>
    <alternativeName>
        <fullName evidence="4">RNA-uridine isomerase</fullName>
    </alternativeName>
</protein>
<proteinExistence type="inferred from homology"/>
<dbReference type="GO" id="GO:0000455">
    <property type="term" value="P:enzyme-directed rRNA pseudouridine synthesis"/>
    <property type="evidence" value="ECO:0007669"/>
    <property type="project" value="TreeGrafter"/>
</dbReference>
<dbReference type="SUPFAM" id="SSF55120">
    <property type="entry name" value="Pseudouridine synthase"/>
    <property type="match status" value="1"/>
</dbReference>
<gene>
    <name evidence="6" type="ORF">DWX20_03320</name>
</gene>
<evidence type="ECO:0000313" key="7">
    <source>
        <dbReference type="Proteomes" id="UP000284731"/>
    </source>
</evidence>
<evidence type="ECO:0000256" key="4">
    <source>
        <dbReference type="ARBA" id="ARBA00033164"/>
    </source>
</evidence>
<evidence type="ECO:0000256" key="2">
    <source>
        <dbReference type="ARBA" id="ARBA00010876"/>
    </source>
</evidence>
<dbReference type="CDD" id="cd02869">
    <property type="entry name" value="PseudoU_synth_RluA_like"/>
    <property type="match status" value="1"/>
</dbReference>
<sequence>MKYLVKENTITIDPEGKYLKKTVDDFLNDYYQSKKNKYLLLLNKQILLDGNTVKHGKEIIDHKTITITLPEEAVDWIPAETECKVVYEDAFIYIVHKDAGMIIHSDPSDTTCLNAYAARYQINHGIKQPVRPIHRLDKDTVGLVIYSKIPFFQPWFDAQLSSKRIHRHYLAITNGNIDPSFRMTINKPLGRDRHNSGMYRVSSTGVETITYVEALGNYQSYSLLGCTLETGRTHQIRVHLASIDHPIVNDILYGVKTKDFPAMGLWANWIEFKNPITNKKHKIFDQPNPMYEPFKK</sequence>
<reference evidence="6 7" key="1">
    <citation type="submission" date="2018-08" db="EMBL/GenBank/DDBJ databases">
        <title>A genome reference for cultivated species of the human gut microbiota.</title>
        <authorList>
            <person name="Zou Y."/>
            <person name="Xue W."/>
            <person name="Luo G."/>
        </authorList>
    </citation>
    <scope>NUCLEOTIDE SEQUENCE [LARGE SCALE GENOMIC DNA]</scope>
    <source>
        <strain evidence="6 7">AF18-46</strain>
    </source>
</reference>
<name>A0A412PIU6_9FIRM</name>
<evidence type="ECO:0000259" key="5">
    <source>
        <dbReference type="Pfam" id="PF00849"/>
    </source>
</evidence>
<feature type="domain" description="Pseudouridine synthase RsuA/RluA-like" evidence="5">
    <location>
        <begin position="93"/>
        <end position="242"/>
    </location>
</feature>
<dbReference type="Pfam" id="PF00849">
    <property type="entry name" value="PseudoU_synth_2"/>
    <property type="match status" value="1"/>
</dbReference>
<dbReference type="GO" id="GO:0009982">
    <property type="term" value="F:pseudouridine synthase activity"/>
    <property type="evidence" value="ECO:0007669"/>
    <property type="project" value="InterPro"/>
</dbReference>
<comment type="catalytic activity">
    <reaction evidence="1">
        <text>a uridine in RNA = a pseudouridine in RNA</text>
        <dbReference type="Rhea" id="RHEA:48348"/>
        <dbReference type="Rhea" id="RHEA-COMP:12068"/>
        <dbReference type="Rhea" id="RHEA-COMP:12069"/>
        <dbReference type="ChEBI" id="CHEBI:65314"/>
        <dbReference type="ChEBI" id="CHEBI:65315"/>
    </reaction>
</comment>
<dbReference type="GO" id="GO:0003723">
    <property type="term" value="F:RNA binding"/>
    <property type="evidence" value="ECO:0007669"/>
    <property type="project" value="InterPro"/>
</dbReference>
<comment type="similarity">
    <text evidence="2">Belongs to the pseudouridine synthase RluA family.</text>
</comment>
<dbReference type="EMBL" id="QRWX01000001">
    <property type="protein sequence ID" value="RGT58084.1"/>
    <property type="molecule type" value="Genomic_DNA"/>
</dbReference>
<accession>A0A412PIU6</accession>
<organism evidence="6 7">
    <name type="scientific">Solobacterium moorei</name>
    <dbReference type="NCBI Taxonomy" id="102148"/>
    <lineage>
        <taxon>Bacteria</taxon>
        <taxon>Bacillati</taxon>
        <taxon>Bacillota</taxon>
        <taxon>Erysipelotrichia</taxon>
        <taxon>Erysipelotrichales</taxon>
        <taxon>Erysipelotrichaceae</taxon>
        <taxon>Solobacterium</taxon>
    </lineage>
</organism>
<dbReference type="PANTHER" id="PTHR21600">
    <property type="entry name" value="MITOCHONDRIAL RNA PSEUDOURIDINE SYNTHASE"/>
    <property type="match status" value="1"/>
</dbReference>
<dbReference type="RefSeq" id="WP_118764469.1">
    <property type="nucleotide sequence ID" value="NZ_CABJCF010000001.1"/>
</dbReference>
<evidence type="ECO:0000256" key="1">
    <source>
        <dbReference type="ARBA" id="ARBA00000073"/>
    </source>
</evidence>
<comment type="caution">
    <text evidence="6">The sequence shown here is derived from an EMBL/GenBank/DDBJ whole genome shotgun (WGS) entry which is preliminary data.</text>
</comment>
<dbReference type="InterPro" id="IPR006145">
    <property type="entry name" value="PsdUridine_synth_RsuA/RluA"/>
</dbReference>
<dbReference type="GO" id="GO:0140098">
    <property type="term" value="F:catalytic activity, acting on RNA"/>
    <property type="evidence" value="ECO:0007669"/>
    <property type="project" value="UniProtKB-ARBA"/>
</dbReference>
<evidence type="ECO:0000256" key="3">
    <source>
        <dbReference type="ARBA" id="ARBA00031870"/>
    </source>
</evidence>
<dbReference type="Proteomes" id="UP000284731">
    <property type="component" value="Unassembled WGS sequence"/>
</dbReference>
<dbReference type="Gene3D" id="3.30.2350.10">
    <property type="entry name" value="Pseudouridine synthase"/>
    <property type="match status" value="1"/>
</dbReference>